<keyword evidence="3" id="KW-1185">Reference proteome</keyword>
<evidence type="ECO:0000313" key="3">
    <source>
        <dbReference type="Proteomes" id="UP000887572"/>
    </source>
</evidence>
<dbReference type="WBParaSite" id="Gr19_v10_g5096.t1">
    <property type="protein sequence ID" value="Gr19_v10_g5096.t1"/>
    <property type="gene ID" value="Gr19_v10_g5096"/>
</dbReference>
<dbReference type="AlphaFoldDB" id="A0A914HXR0"/>
<name>A0A914HXR0_GLORO</name>
<dbReference type="GO" id="GO:0005739">
    <property type="term" value="C:mitochondrion"/>
    <property type="evidence" value="ECO:0007669"/>
    <property type="project" value="TreeGrafter"/>
</dbReference>
<proteinExistence type="inferred from homology"/>
<evidence type="ECO:0000256" key="1">
    <source>
        <dbReference type="ARBA" id="ARBA00009058"/>
    </source>
</evidence>
<reference evidence="4" key="1">
    <citation type="submission" date="2022-11" db="UniProtKB">
        <authorList>
            <consortium name="WormBaseParasite"/>
        </authorList>
    </citation>
    <scope>IDENTIFICATION</scope>
</reference>
<organism evidence="3 4">
    <name type="scientific">Globodera rostochiensis</name>
    <name type="common">Golden nematode worm</name>
    <name type="synonym">Heterodera rostochiensis</name>
    <dbReference type="NCBI Taxonomy" id="31243"/>
    <lineage>
        <taxon>Eukaryota</taxon>
        <taxon>Metazoa</taxon>
        <taxon>Ecdysozoa</taxon>
        <taxon>Nematoda</taxon>
        <taxon>Chromadorea</taxon>
        <taxon>Rhabditida</taxon>
        <taxon>Tylenchina</taxon>
        <taxon>Tylenchomorpha</taxon>
        <taxon>Tylenchoidea</taxon>
        <taxon>Heteroderidae</taxon>
        <taxon>Heteroderinae</taxon>
        <taxon>Globodera</taxon>
    </lineage>
</organism>
<dbReference type="PANTHER" id="PTHR31716:SF1">
    <property type="entry name" value="PROTEIN FMC1 HOMOLOG"/>
    <property type="match status" value="1"/>
</dbReference>
<evidence type="ECO:0000313" key="4">
    <source>
        <dbReference type="WBParaSite" id="Gr19_v10_g5096.t1"/>
    </source>
</evidence>
<comment type="similarity">
    <text evidence="1">Belongs to the FMC1 family.</text>
</comment>
<sequence length="124" mass="14190">MANIQRNQAALMIVKRISQELKKADKDFSTKCSLHKYLFRQLTANSNQQNVKSFDAAETQHSAQTYAIYLESKRKLDEIRGKYFLRGERTVKEAARIVGLKLPEERQKTTNGEIASDSKIMPPS</sequence>
<dbReference type="PANTHER" id="PTHR31716">
    <property type="entry name" value="PROTEIN FMC1 HOMOLOG"/>
    <property type="match status" value="1"/>
</dbReference>
<evidence type="ECO:0000256" key="2">
    <source>
        <dbReference type="ARBA" id="ARBA00013846"/>
    </source>
</evidence>
<accession>A0A914HXR0</accession>
<dbReference type="Proteomes" id="UP000887572">
    <property type="component" value="Unplaced"/>
</dbReference>
<dbReference type="InterPro" id="IPR037667">
    <property type="entry name" value="FMC1_homologue"/>
</dbReference>
<protein>
    <recommendedName>
        <fullName evidence="2">Protein FMC1 homolog</fullName>
    </recommendedName>
</protein>